<comment type="caution">
    <text evidence="1">The sequence shown here is derived from an EMBL/GenBank/DDBJ whole genome shotgun (WGS) entry which is preliminary data.</text>
</comment>
<reference evidence="1 2" key="1">
    <citation type="submission" date="2019-07" db="EMBL/GenBank/DDBJ databases">
        <title>Draft genome sequences of 15 bacterial species constituting the stable defined intestinal microbiota of the GM15 gnotobiotic mouse model.</title>
        <authorList>
            <person name="Elie C."/>
            <person name="Mathieu A."/>
            <person name="Saliou A."/>
            <person name="Darnaud M."/>
            <person name="Leulier F."/>
            <person name="Tamellini A."/>
        </authorList>
    </citation>
    <scope>NUCLEOTIDE SEQUENCE [LARGE SCALE GENOMIC DNA]</scope>
    <source>
        <strain evidence="2">ASF 502</strain>
    </source>
</reference>
<proteinExistence type="predicted"/>
<dbReference type="EMBL" id="VIRB01000129">
    <property type="protein sequence ID" value="NDO70985.1"/>
    <property type="molecule type" value="Genomic_DNA"/>
</dbReference>
<evidence type="ECO:0000313" key="2">
    <source>
        <dbReference type="Proteomes" id="UP000474104"/>
    </source>
</evidence>
<protein>
    <submittedName>
        <fullName evidence="1">IS66 family insertion sequence element accessory protein TnpB</fullName>
    </submittedName>
</protein>
<dbReference type="PANTHER" id="PTHR36455:SF1">
    <property type="entry name" value="BLR8292 PROTEIN"/>
    <property type="match status" value="1"/>
</dbReference>
<dbReference type="Pfam" id="PF05717">
    <property type="entry name" value="TnpB_IS66"/>
    <property type="match status" value="1"/>
</dbReference>
<evidence type="ECO:0000313" key="1">
    <source>
        <dbReference type="EMBL" id="NDO70985.1"/>
    </source>
</evidence>
<dbReference type="InterPro" id="IPR008878">
    <property type="entry name" value="Transposase_IS66_Orf2"/>
</dbReference>
<sequence>MFKRGVEVKRVVILTGKTDMRRGIDGLVSIVRLKYNLDPLDKGSLFLFCGTKRDRIKCLFFEGDGFTLGYKRLSQGYFKWPRNAEEARNLTWEEYDRLMDGFEIESSIKGI</sequence>
<dbReference type="RefSeq" id="WP_004068277.1">
    <property type="nucleotide sequence ID" value="NZ_VIRB01000129.1"/>
</dbReference>
<organism evidence="1 2">
    <name type="scientific">Schaedlerella arabinosiphila</name>
    <dbReference type="NCBI Taxonomy" id="2044587"/>
    <lineage>
        <taxon>Bacteria</taxon>
        <taxon>Bacillati</taxon>
        <taxon>Bacillota</taxon>
        <taxon>Clostridia</taxon>
        <taxon>Lachnospirales</taxon>
        <taxon>Lachnospiraceae</taxon>
        <taxon>Schaedlerella</taxon>
    </lineage>
</organism>
<dbReference type="AlphaFoldDB" id="A0A9X5CAZ0"/>
<dbReference type="OrthoDB" id="4956084at2"/>
<accession>A0A9X5CAZ0</accession>
<dbReference type="NCBIfam" id="NF033819">
    <property type="entry name" value="IS66_TnpB"/>
    <property type="match status" value="1"/>
</dbReference>
<name>A0A9X5CAZ0_9FIRM</name>
<dbReference type="PANTHER" id="PTHR36455">
    <property type="match status" value="1"/>
</dbReference>
<dbReference type="Proteomes" id="UP000474104">
    <property type="component" value="Unassembled WGS sequence"/>
</dbReference>
<gene>
    <name evidence="1" type="primary">tnpB</name>
    <name evidence="1" type="ORF">FMM80_20935</name>
</gene>